<protein>
    <submittedName>
        <fullName evidence="6">LysR family transcriptional regulator</fullName>
    </submittedName>
</protein>
<comment type="caution">
    <text evidence="6">The sequence shown here is derived from an EMBL/GenBank/DDBJ whole genome shotgun (WGS) entry which is preliminary data.</text>
</comment>
<keyword evidence="2" id="KW-0805">Transcription regulation</keyword>
<dbReference type="PROSITE" id="PS50931">
    <property type="entry name" value="HTH_LYSR"/>
    <property type="match status" value="1"/>
</dbReference>
<reference evidence="7" key="1">
    <citation type="journal article" date="2019" name="Int. J. Syst. Evol. Microbiol.">
        <title>The Global Catalogue of Microorganisms (GCM) 10K type strain sequencing project: providing services to taxonomists for standard genome sequencing and annotation.</title>
        <authorList>
            <consortium name="The Broad Institute Genomics Platform"/>
            <consortium name="The Broad Institute Genome Sequencing Center for Infectious Disease"/>
            <person name="Wu L."/>
            <person name="Ma J."/>
        </authorList>
    </citation>
    <scope>NUCLEOTIDE SEQUENCE [LARGE SCALE GENOMIC DNA]</scope>
    <source>
        <strain evidence="7">KCTC 23917</strain>
    </source>
</reference>
<dbReference type="Gene3D" id="3.40.190.10">
    <property type="entry name" value="Periplasmic binding protein-like II"/>
    <property type="match status" value="2"/>
</dbReference>
<dbReference type="Gene3D" id="1.10.10.10">
    <property type="entry name" value="Winged helix-like DNA-binding domain superfamily/Winged helix DNA-binding domain"/>
    <property type="match status" value="1"/>
</dbReference>
<dbReference type="InterPro" id="IPR058163">
    <property type="entry name" value="LysR-type_TF_proteobact-type"/>
</dbReference>
<dbReference type="PANTHER" id="PTHR30537">
    <property type="entry name" value="HTH-TYPE TRANSCRIPTIONAL REGULATOR"/>
    <property type="match status" value="1"/>
</dbReference>
<keyword evidence="7" id="KW-1185">Reference proteome</keyword>
<evidence type="ECO:0000256" key="3">
    <source>
        <dbReference type="ARBA" id="ARBA00023125"/>
    </source>
</evidence>
<dbReference type="SUPFAM" id="SSF46785">
    <property type="entry name" value="Winged helix' DNA-binding domain"/>
    <property type="match status" value="1"/>
</dbReference>
<sequence length="304" mass="34040">MKTSTEELLAFVTVVNTGSFTAAADQLGQTVSGISRSMSRLEEKLATTLLHRTTRRLALTEEGELFLAQARQILAAIEDAEEQILLRRQRPGGTLRINAASPYMRHVLLPVIAAFRALYPEIRLVLNTSEDLIDLIEQRTDLAFRIGTLSDSSLHARSLGQYRLRILAAPAYLEKHGWPQQVSDLQQHQLIGFSQPESLNDWPLQHGTQQIYRILPALTASNGDIVRELALAGEGIACLADFMTEKERHSGRLVPVLEAVTREIFQPVNAVYYRHTELSARIRVFLDFLSHSLAVNEDKLLPAQ</sequence>
<dbReference type="RefSeq" id="WP_189356055.1">
    <property type="nucleotide sequence ID" value="NZ_BMYU01000002.1"/>
</dbReference>
<comment type="similarity">
    <text evidence="1">Belongs to the LysR transcriptional regulatory family.</text>
</comment>
<keyword evidence="3" id="KW-0238">DNA-binding</keyword>
<name>A0ABQ2XUW0_9BURK</name>
<dbReference type="InterPro" id="IPR036388">
    <property type="entry name" value="WH-like_DNA-bd_sf"/>
</dbReference>
<dbReference type="PANTHER" id="PTHR30537:SF20">
    <property type="entry name" value="TRANSCRIPTIONAL REGULATORY PROTEIN"/>
    <property type="match status" value="1"/>
</dbReference>
<organism evidence="6 7">
    <name type="scientific">Undibacterium squillarum</name>
    <dbReference type="NCBI Taxonomy" id="1131567"/>
    <lineage>
        <taxon>Bacteria</taxon>
        <taxon>Pseudomonadati</taxon>
        <taxon>Pseudomonadota</taxon>
        <taxon>Betaproteobacteria</taxon>
        <taxon>Burkholderiales</taxon>
        <taxon>Oxalobacteraceae</taxon>
        <taxon>Undibacterium</taxon>
    </lineage>
</organism>
<evidence type="ECO:0000256" key="1">
    <source>
        <dbReference type="ARBA" id="ARBA00009437"/>
    </source>
</evidence>
<dbReference type="Pfam" id="PF03466">
    <property type="entry name" value="LysR_substrate"/>
    <property type="match status" value="1"/>
</dbReference>
<evidence type="ECO:0000313" key="6">
    <source>
        <dbReference type="EMBL" id="GGX35428.1"/>
    </source>
</evidence>
<dbReference type="InterPro" id="IPR000847">
    <property type="entry name" value="LysR_HTH_N"/>
</dbReference>
<dbReference type="Proteomes" id="UP000653343">
    <property type="component" value="Unassembled WGS sequence"/>
</dbReference>
<dbReference type="SUPFAM" id="SSF53850">
    <property type="entry name" value="Periplasmic binding protein-like II"/>
    <property type="match status" value="1"/>
</dbReference>
<dbReference type="EMBL" id="BMYU01000002">
    <property type="protein sequence ID" value="GGX35428.1"/>
    <property type="molecule type" value="Genomic_DNA"/>
</dbReference>
<dbReference type="InterPro" id="IPR036390">
    <property type="entry name" value="WH_DNA-bd_sf"/>
</dbReference>
<gene>
    <name evidence="6" type="ORF">GCM10010946_11080</name>
</gene>
<dbReference type="Pfam" id="PF00126">
    <property type="entry name" value="HTH_1"/>
    <property type="match status" value="1"/>
</dbReference>
<dbReference type="InterPro" id="IPR005119">
    <property type="entry name" value="LysR_subst-bd"/>
</dbReference>
<evidence type="ECO:0000256" key="4">
    <source>
        <dbReference type="ARBA" id="ARBA00023163"/>
    </source>
</evidence>
<evidence type="ECO:0000259" key="5">
    <source>
        <dbReference type="PROSITE" id="PS50931"/>
    </source>
</evidence>
<feature type="domain" description="HTH lysR-type" evidence="5">
    <location>
        <begin position="1"/>
        <end position="60"/>
    </location>
</feature>
<evidence type="ECO:0000256" key="2">
    <source>
        <dbReference type="ARBA" id="ARBA00023015"/>
    </source>
</evidence>
<proteinExistence type="inferred from homology"/>
<accession>A0ABQ2XUW0</accession>
<evidence type="ECO:0000313" key="7">
    <source>
        <dbReference type="Proteomes" id="UP000653343"/>
    </source>
</evidence>
<keyword evidence="4" id="KW-0804">Transcription</keyword>